<feature type="active site" evidence="9">
    <location>
        <position position="285"/>
    </location>
</feature>
<feature type="domain" description="Peptidase A1" evidence="10">
    <location>
        <begin position="67"/>
        <end position="414"/>
    </location>
</feature>
<evidence type="ECO:0000256" key="9">
    <source>
        <dbReference type="PIRSR" id="PIRSR601461-1"/>
    </source>
</evidence>
<sequence length="424" mass="46501">MEKKRKRRRFSSLLMQSTFFIVLAATFEGSFSAASQRCTLKKSTQHSCFGSSLVLPVFGNVYPLGYYSVSLYIGNPPKLFELDIDTGSDLTWVQCDAPCTGCTKPLHHLYKPRNNLLSCIDPLCSAVQNSGTYQCQSATDQCDYEIQYADEGSSLGVLVTDYFPLRLMNGSFLRPKMTFGCGYDQKSPGPVAPPPTTGVLGLGNGKTSIISQLQALGVMGNVIGHCLSRKGGGFLFFGQDPVPSFGISWAPMSQKSLDKYYASGPAELLYGGKPTGTKAEEFIFDSGSSYTYFNAQVYQSTLNLIRKELSGKPLRDAPEEKALAICWKGTKRFKSVNEVKSYFKPFALSFTKAKSVQLQIPPEDYLIVTNDGNVCLGILNGSEVGLGNFNVIGDNLFQDKLVIYDSDKHQIGWIPANCDRLPKS</sequence>
<dbReference type="FunCoup" id="B9S2X6">
    <property type="interactions" value="72"/>
</dbReference>
<dbReference type="InterPro" id="IPR001461">
    <property type="entry name" value="Aspartic_peptidase_A1"/>
</dbReference>
<dbReference type="Pfam" id="PF14541">
    <property type="entry name" value="TAXi_C"/>
    <property type="match status" value="1"/>
</dbReference>
<keyword evidence="12" id="KW-1185">Reference proteome</keyword>
<keyword evidence="5" id="KW-0064">Aspartyl protease</keyword>
<dbReference type="PANTHER" id="PTHR13683">
    <property type="entry name" value="ASPARTYL PROTEASES"/>
    <property type="match status" value="1"/>
</dbReference>
<gene>
    <name evidence="11" type="ORF">RCOM_0563790</name>
</gene>
<dbReference type="Proteomes" id="UP000008311">
    <property type="component" value="Unassembled WGS sequence"/>
</dbReference>
<evidence type="ECO:0000256" key="4">
    <source>
        <dbReference type="ARBA" id="ARBA00022737"/>
    </source>
</evidence>
<dbReference type="eggNOG" id="KOG1339">
    <property type="taxonomic scope" value="Eukaryota"/>
</dbReference>
<dbReference type="SUPFAM" id="SSF50630">
    <property type="entry name" value="Acid proteases"/>
    <property type="match status" value="1"/>
</dbReference>
<dbReference type="AlphaFoldDB" id="B9S2X6"/>
<name>B9S2X6_RICCO</name>
<dbReference type="InterPro" id="IPR032799">
    <property type="entry name" value="TAXi_C"/>
</dbReference>
<dbReference type="Gene3D" id="2.40.70.10">
    <property type="entry name" value="Acid Proteases"/>
    <property type="match status" value="2"/>
</dbReference>
<dbReference type="PROSITE" id="PS51767">
    <property type="entry name" value="PEPTIDASE_A1"/>
    <property type="match status" value="1"/>
</dbReference>
<dbReference type="FunFam" id="2.40.70.10:FF:000027">
    <property type="entry name" value="Aspartic proteinase Asp1 isoform A"/>
    <property type="match status" value="1"/>
</dbReference>
<dbReference type="InterPro" id="IPR033121">
    <property type="entry name" value="PEPTIDASE_A1"/>
</dbReference>
<evidence type="ECO:0000256" key="6">
    <source>
        <dbReference type="ARBA" id="ARBA00022801"/>
    </source>
</evidence>
<dbReference type="STRING" id="3988.B9S2X6"/>
<organism evidence="11 12">
    <name type="scientific">Ricinus communis</name>
    <name type="common">Castor bean</name>
    <dbReference type="NCBI Taxonomy" id="3988"/>
    <lineage>
        <taxon>Eukaryota</taxon>
        <taxon>Viridiplantae</taxon>
        <taxon>Streptophyta</taxon>
        <taxon>Embryophyta</taxon>
        <taxon>Tracheophyta</taxon>
        <taxon>Spermatophyta</taxon>
        <taxon>Magnoliopsida</taxon>
        <taxon>eudicotyledons</taxon>
        <taxon>Gunneridae</taxon>
        <taxon>Pentapetalae</taxon>
        <taxon>rosids</taxon>
        <taxon>fabids</taxon>
        <taxon>Malpighiales</taxon>
        <taxon>Euphorbiaceae</taxon>
        <taxon>Acalyphoideae</taxon>
        <taxon>Acalypheae</taxon>
        <taxon>Ricinus</taxon>
    </lineage>
</organism>
<dbReference type="InterPro" id="IPR021109">
    <property type="entry name" value="Peptidase_aspartic_dom_sf"/>
</dbReference>
<reference evidence="12" key="1">
    <citation type="journal article" date="2010" name="Nat. Biotechnol.">
        <title>Draft genome sequence of the oilseed species Ricinus communis.</title>
        <authorList>
            <person name="Chan A.P."/>
            <person name="Crabtree J."/>
            <person name="Zhao Q."/>
            <person name="Lorenzi H."/>
            <person name="Orvis J."/>
            <person name="Puiu D."/>
            <person name="Melake-Berhan A."/>
            <person name="Jones K.M."/>
            <person name="Redman J."/>
            <person name="Chen G."/>
            <person name="Cahoon E.B."/>
            <person name="Gedil M."/>
            <person name="Stanke M."/>
            <person name="Haas B.J."/>
            <person name="Wortman J.R."/>
            <person name="Fraser-Liggett C.M."/>
            <person name="Ravel J."/>
            <person name="Rabinowicz P.D."/>
        </authorList>
    </citation>
    <scope>NUCLEOTIDE SEQUENCE [LARGE SCALE GENOMIC DNA]</scope>
    <source>
        <strain evidence="12">cv. Hale</strain>
    </source>
</reference>
<evidence type="ECO:0000313" key="12">
    <source>
        <dbReference type="Proteomes" id="UP000008311"/>
    </source>
</evidence>
<keyword evidence="2" id="KW-0645">Protease</keyword>
<evidence type="ECO:0000256" key="3">
    <source>
        <dbReference type="ARBA" id="ARBA00022729"/>
    </source>
</evidence>
<dbReference type="GO" id="GO:0004190">
    <property type="term" value="F:aspartic-type endopeptidase activity"/>
    <property type="evidence" value="ECO:0007669"/>
    <property type="project" value="UniProtKB-KW"/>
</dbReference>
<keyword evidence="6" id="KW-0378">Hydrolase</keyword>
<dbReference type="CDD" id="cd05475">
    <property type="entry name" value="nucellin_like"/>
    <property type="match status" value="1"/>
</dbReference>
<evidence type="ECO:0000256" key="1">
    <source>
        <dbReference type="ARBA" id="ARBA00007447"/>
    </source>
</evidence>
<dbReference type="InterPro" id="IPR033823">
    <property type="entry name" value="Nucellin"/>
</dbReference>
<proteinExistence type="inferred from homology"/>
<protein>
    <recommendedName>
        <fullName evidence="7">Aspartic proteinase Asp1</fullName>
    </recommendedName>
    <alternativeName>
        <fullName evidence="8">Nucellin-like protein</fullName>
    </alternativeName>
</protein>
<dbReference type="Pfam" id="PF14543">
    <property type="entry name" value="TAXi_N"/>
    <property type="match status" value="1"/>
</dbReference>
<feature type="active site" evidence="9">
    <location>
        <position position="85"/>
    </location>
</feature>
<dbReference type="PANTHER" id="PTHR13683:SF227">
    <property type="entry name" value="EUKARYOTIC ASPARTYL PROTEASE FAMILY PROTEIN"/>
    <property type="match status" value="1"/>
</dbReference>
<dbReference type="InterPro" id="IPR032861">
    <property type="entry name" value="TAXi_N"/>
</dbReference>
<comment type="similarity">
    <text evidence="1">Belongs to the peptidase A1 family.</text>
</comment>
<evidence type="ECO:0000256" key="7">
    <source>
        <dbReference type="ARBA" id="ARBA00068871"/>
    </source>
</evidence>
<accession>B9S2X6</accession>
<dbReference type="FunFam" id="2.40.70.10:FF:000015">
    <property type="entry name" value="Aspartyl protease family protein"/>
    <property type="match status" value="1"/>
</dbReference>
<dbReference type="EMBL" id="EQ973853">
    <property type="protein sequence ID" value="EEF42131.1"/>
    <property type="molecule type" value="Genomic_DNA"/>
</dbReference>
<dbReference type="InParanoid" id="B9S2X6"/>
<evidence type="ECO:0000313" key="11">
    <source>
        <dbReference type="EMBL" id="EEF42131.1"/>
    </source>
</evidence>
<dbReference type="PRINTS" id="PR00792">
    <property type="entry name" value="PEPSIN"/>
</dbReference>
<evidence type="ECO:0000256" key="2">
    <source>
        <dbReference type="ARBA" id="ARBA00022670"/>
    </source>
</evidence>
<keyword evidence="3" id="KW-0732">Signal</keyword>
<evidence type="ECO:0000256" key="5">
    <source>
        <dbReference type="ARBA" id="ARBA00022750"/>
    </source>
</evidence>
<dbReference type="GO" id="GO:0006508">
    <property type="term" value="P:proteolysis"/>
    <property type="evidence" value="ECO:0007669"/>
    <property type="project" value="UniProtKB-KW"/>
</dbReference>
<evidence type="ECO:0000259" key="10">
    <source>
        <dbReference type="PROSITE" id="PS51767"/>
    </source>
</evidence>
<keyword evidence="4" id="KW-0677">Repeat</keyword>
<evidence type="ECO:0000256" key="8">
    <source>
        <dbReference type="ARBA" id="ARBA00077656"/>
    </source>
</evidence>
<dbReference type="MEROPS" id="A01.073"/>